<keyword evidence="1" id="KW-1133">Transmembrane helix</keyword>
<dbReference type="GO" id="GO:0006508">
    <property type="term" value="P:proteolysis"/>
    <property type="evidence" value="ECO:0007669"/>
    <property type="project" value="UniProtKB-KW"/>
</dbReference>
<dbReference type="EMBL" id="GEMB01004895">
    <property type="protein sequence ID" value="JAR98405.1"/>
    <property type="molecule type" value="Transcribed_RNA"/>
</dbReference>
<protein>
    <submittedName>
        <fullName evidence="3">Caax prenyl protease 1-like protein</fullName>
    </submittedName>
</protein>
<dbReference type="AlphaFoldDB" id="A0A161MDS9"/>
<proteinExistence type="predicted"/>
<evidence type="ECO:0000313" key="3">
    <source>
        <dbReference type="EMBL" id="JAR98405.1"/>
    </source>
</evidence>
<keyword evidence="1" id="KW-0812">Transmembrane</keyword>
<name>A0A161MDS9_TRIIF</name>
<evidence type="ECO:0000256" key="1">
    <source>
        <dbReference type="SAM" id="Phobius"/>
    </source>
</evidence>
<accession>A0A161MDS9</accession>
<evidence type="ECO:0000259" key="2">
    <source>
        <dbReference type="Pfam" id="PF16491"/>
    </source>
</evidence>
<organism evidence="3">
    <name type="scientific">Triatoma infestans</name>
    <name type="common">Assassin bug</name>
    <dbReference type="NCBI Taxonomy" id="30076"/>
    <lineage>
        <taxon>Eukaryota</taxon>
        <taxon>Metazoa</taxon>
        <taxon>Ecdysozoa</taxon>
        <taxon>Arthropoda</taxon>
        <taxon>Hexapoda</taxon>
        <taxon>Insecta</taxon>
        <taxon>Pterygota</taxon>
        <taxon>Neoptera</taxon>
        <taxon>Paraneoptera</taxon>
        <taxon>Hemiptera</taxon>
        <taxon>Heteroptera</taxon>
        <taxon>Panheteroptera</taxon>
        <taxon>Cimicomorpha</taxon>
        <taxon>Reduviidae</taxon>
        <taxon>Triatominae</taxon>
        <taxon>Triatoma</taxon>
    </lineage>
</organism>
<keyword evidence="3" id="KW-0645">Protease</keyword>
<reference evidence="3" key="2">
    <citation type="journal article" date="2017" name="J. Med. Entomol.">
        <title>Transcriptome Analysis of the Triatoma infestans (Hemiptera: Reduviidae) Integument.</title>
        <authorList>
            <person name="Calderon-Fernandez G.M."/>
            <person name="Moriconi D.E."/>
            <person name="Dulbecco A.B."/>
            <person name="Juarez M.P."/>
        </authorList>
    </citation>
    <scope>NUCLEOTIDE SEQUENCE</scope>
    <source>
        <strain evidence="3">Int1</strain>
        <tissue evidence="3">Integument</tissue>
    </source>
</reference>
<keyword evidence="1" id="KW-0472">Membrane</keyword>
<sequence length="47" mass="5450">MVPLVCGTIYIVKAGGDYFFVYMWLFSMVTLLFLMTVYPDYIAPLFV</sequence>
<dbReference type="Pfam" id="PF16491">
    <property type="entry name" value="Peptidase_M48_N"/>
    <property type="match status" value="1"/>
</dbReference>
<reference evidence="3" key="1">
    <citation type="submission" date="2016-04" db="EMBL/GenBank/DDBJ databases">
        <authorList>
            <person name="Calderon-Fernandez G.M.Sr."/>
        </authorList>
    </citation>
    <scope>NUCLEOTIDE SEQUENCE</scope>
    <source>
        <strain evidence="3">Int1</strain>
        <tissue evidence="3">Integument</tissue>
    </source>
</reference>
<dbReference type="GO" id="GO:0008233">
    <property type="term" value="F:peptidase activity"/>
    <property type="evidence" value="ECO:0007669"/>
    <property type="project" value="UniProtKB-KW"/>
</dbReference>
<feature type="domain" description="CAAX prenyl protease 1 N-terminal" evidence="2">
    <location>
        <begin position="1"/>
        <end position="46"/>
    </location>
</feature>
<dbReference type="InterPro" id="IPR032456">
    <property type="entry name" value="Peptidase_M48_N"/>
</dbReference>
<keyword evidence="3" id="KW-0378">Hydrolase</keyword>
<feature type="transmembrane region" description="Helical" evidence="1">
    <location>
        <begin position="19"/>
        <end position="38"/>
    </location>
</feature>